<dbReference type="InterPro" id="IPR027417">
    <property type="entry name" value="P-loop_NTPase"/>
</dbReference>
<dbReference type="AlphaFoldDB" id="A0A1Y6CV44"/>
<dbReference type="GO" id="GO:0008146">
    <property type="term" value="F:sulfotransferase activity"/>
    <property type="evidence" value="ECO:0007669"/>
    <property type="project" value="InterPro"/>
</dbReference>
<dbReference type="InterPro" id="IPR005331">
    <property type="entry name" value="Sulfotransferase"/>
</dbReference>
<evidence type="ECO:0000313" key="1">
    <source>
        <dbReference type="EMBL" id="SMF94187.1"/>
    </source>
</evidence>
<organism evidence="1 2">
    <name type="scientific">Methylomagnum ishizawai</name>
    <dbReference type="NCBI Taxonomy" id="1760988"/>
    <lineage>
        <taxon>Bacteria</taxon>
        <taxon>Pseudomonadati</taxon>
        <taxon>Pseudomonadota</taxon>
        <taxon>Gammaproteobacteria</taxon>
        <taxon>Methylococcales</taxon>
        <taxon>Methylococcaceae</taxon>
        <taxon>Methylomagnum</taxon>
    </lineage>
</organism>
<dbReference type="GO" id="GO:0016020">
    <property type="term" value="C:membrane"/>
    <property type="evidence" value="ECO:0007669"/>
    <property type="project" value="InterPro"/>
</dbReference>
<dbReference type="Gene3D" id="3.40.50.300">
    <property type="entry name" value="P-loop containing nucleotide triphosphate hydrolases"/>
    <property type="match status" value="1"/>
</dbReference>
<dbReference type="RefSeq" id="WP_085211348.1">
    <property type="nucleotide sequence ID" value="NZ_FXAM01000001.1"/>
</dbReference>
<evidence type="ECO:0000313" key="2">
    <source>
        <dbReference type="Proteomes" id="UP000192923"/>
    </source>
</evidence>
<dbReference type="OrthoDB" id="288532at2"/>
<dbReference type="Pfam" id="PF03567">
    <property type="entry name" value="Sulfotransfer_2"/>
    <property type="match status" value="1"/>
</dbReference>
<accession>A0A1Y6CV44</accession>
<dbReference type="Proteomes" id="UP000192923">
    <property type="component" value="Unassembled WGS sequence"/>
</dbReference>
<keyword evidence="1" id="KW-0808">Transferase</keyword>
<protein>
    <submittedName>
        <fullName evidence="1">Sulfotransferase family protein</fullName>
    </submittedName>
</protein>
<dbReference type="SUPFAM" id="SSF52540">
    <property type="entry name" value="P-loop containing nucleoside triphosphate hydrolases"/>
    <property type="match status" value="1"/>
</dbReference>
<sequence length="206" mass="23953">MPLYLLENKLVLFIHVPKAGGTSVEEYLSTHYLGLLDRGFRGHLPCSPQHFHAAMLATALKDAPLDYVFMVVRNPWDRLRSEYKFRKRHFKDAKDVDFDEWVERVVAAYRKNRFHLDNHLRPMSEFLLPGTEVFKLEEGLAALRDTLAQRYPTAIDAAWRFPAVNVIDKDGEPGEAPSQKVRDLVHRLYREDFERWYPLANVESGG</sequence>
<proteinExistence type="predicted"/>
<keyword evidence="2" id="KW-1185">Reference proteome</keyword>
<dbReference type="EMBL" id="FXAM01000001">
    <property type="protein sequence ID" value="SMF94187.1"/>
    <property type="molecule type" value="Genomic_DNA"/>
</dbReference>
<gene>
    <name evidence="1" type="ORF">SAMN02949497_1496</name>
</gene>
<dbReference type="STRING" id="1760988.SAMN02949497_1496"/>
<reference evidence="1 2" key="1">
    <citation type="submission" date="2016-12" db="EMBL/GenBank/DDBJ databases">
        <authorList>
            <person name="Song W.-J."/>
            <person name="Kurnit D.M."/>
        </authorList>
    </citation>
    <scope>NUCLEOTIDE SEQUENCE [LARGE SCALE GENOMIC DNA]</scope>
    <source>
        <strain evidence="1 2">175</strain>
    </source>
</reference>
<name>A0A1Y6CV44_9GAMM</name>